<organism evidence="14 15">
    <name type="scientific">Streptococcus peroris ATCC 700780</name>
    <dbReference type="NCBI Taxonomy" id="888746"/>
    <lineage>
        <taxon>Bacteria</taxon>
        <taxon>Bacillati</taxon>
        <taxon>Bacillota</taxon>
        <taxon>Bacilli</taxon>
        <taxon>Lactobacillales</taxon>
        <taxon>Streptococcaceae</taxon>
        <taxon>Streptococcus</taxon>
    </lineage>
</organism>
<dbReference type="Pfam" id="PF00206">
    <property type="entry name" value="Lyase_1"/>
    <property type="match status" value="1"/>
</dbReference>
<dbReference type="UniPathway" id="UPA00074">
    <property type="reaction ID" value="UER00132"/>
</dbReference>
<evidence type="ECO:0000256" key="9">
    <source>
        <dbReference type="ARBA" id="ARBA00030717"/>
    </source>
</evidence>
<dbReference type="eggNOG" id="COG0015">
    <property type="taxonomic scope" value="Bacteria"/>
</dbReference>
<comment type="pathway">
    <text evidence="1 12">Purine metabolism; IMP biosynthesis via de novo pathway; 5-amino-1-(5-phospho-D-ribosyl)imidazole-4-carboxamide from 5-amino-1-(5-phospho-D-ribosyl)imidazole-4-carboxylate: step 2/2.</text>
</comment>
<dbReference type="FunFam" id="1.20.200.10:FF:000008">
    <property type="entry name" value="Adenylosuccinate lyase"/>
    <property type="match status" value="1"/>
</dbReference>
<dbReference type="PANTHER" id="PTHR43172">
    <property type="entry name" value="ADENYLOSUCCINATE LYASE"/>
    <property type="match status" value="1"/>
</dbReference>
<dbReference type="EC" id="4.3.2.2" evidence="4 11"/>
<comment type="catalytic activity">
    <reaction evidence="10">
        <text>N(6)-(1,2-dicarboxyethyl)-AMP = fumarate + AMP</text>
        <dbReference type="Rhea" id="RHEA:16853"/>
        <dbReference type="ChEBI" id="CHEBI:29806"/>
        <dbReference type="ChEBI" id="CHEBI:57567"/>
        <dbReference type="ChEBI" id="CHEBI:456215"/>
        <dbReference type="EC" id="4.3.2.2"/>
    </reaction>
    <physiologicalReaction direction="left-to-right" evidence="10">
        <dbReference type="Rhea" id="RHEA:16854"/>
    </physiologicalReaction>
</comment>
<comment type="similarity">
    <text evidence="3 12">Belongs to the lyase 1 family. Adenylosuccinate lyase subfamily.</text>
</comment>
<dbReference type="GO" id="GO:0004018">
    <property type="term" value="F:N6-(1,2-dicarboxyethyl)AMP AMP-lyase (fumarate-forming) activity"/>
    <property type="evidence" value="ECO:0007669"/>
    <property type="project" value="UniProtKB-UniRule"/>
</dbReference>
<sequence length="446" mass="51119">MLTDVKHQKKGKINMIDRYSRPEMANIWSEENKYRAWLEVEILADEAWAELGEIPKEDVALIREKADFDIDRILEIEQQTRHDVVAFTRAVSETLGEERKWVHYGLTSTDVVDTAYGYLYKQANDIIRKDLANFTKIVADKAKEHKFTIMMGRTHGVHAEPTTFGLKLATWYSEMKRNIERFEHAAAGVEAGKISGAVGNFANIPPFVEKYVCDKLGIRAQEISTQVLPRDLHAEYFAVLASIATSIERMATEIRGLQKSEQREVEEFFAKGQKGSSAMPHKRNPIGSENMTGLARVIRGHMVTAYENVSLWHERDISHSSAERIITPDTTILIDYMLNRFGNIVKNLTVFPENMKRNMNSTFGLIFSQRAMLTLIEKGMTREQAYDLVQPKTAQSWDNQVDFKPLLEADPEVTSRLTQEEIDEIFNPTYYTKRVDEIFERIGLGD</sequence>
<dbReference type="GO" id="GO:0005829">
    <property type="term" value="C:cytosol"/>
    <property type="evidence" value="ECO:0007669"/>
    <property type="project" value="TreeGrafter"/>
</dbReference>
<evidence type="ECO:0000313" key="15">
    <source>
        <dbReference type="Proteomes" id="UP000010304"/>
    </source>
</evidence>
<evidence type="ECO:0000256" key="4">
    <source>
        <dbReference type="ARBA" id="ARBA00012339"/>
    </source>
</evidence>
<dbReference type="GO" id="GO:0044208">
    <property type="term" value="P:'de novo' AMP biosynthetic process"/>
    <property type="evidence" value="ECO:0007669"/>
    <property type="project" value="UniProtKB-UniPathway"/>
</dbReference>
<evidence type="ECO:0000256" key="8">
    <source>
        <dbReference type="ARBA" id="ARBA00024477"/>
    </source>
</evidence>
<comment type="catalytic activity">
    <reaction evidence="8">
        <text>(2S)-2-[5-amino-1-(5-phospho-beta-D-ribosyl)imidazole-4-carboxamido]succinate = 5-amino-1-(5-phospho-beta-D-ribosyl)imidazole-4-carboxamide + fumarate</text>
        <dbReference type="Rhea" id="RHEA:23920"/>
        <dbReference type="ChEBI" id="CHEBI:29806"/>
        <dbReference type="ChEBI" id="CHEBI:58443"/>
        <dbReference type="ChEBI" id="CHEBI:58475"/>
        <dbReference type="EC" id="4.3.2.2"/>
    </reaction>
    <physiologicalReaction direction="left-to-right" evidence="8">
        <dbReference type="Rhea" id="RHEA:23921"/>
    </physiologicalReaction>
</comment>
<dbReference type="InterPro" id="IPR019468">
    <property type="entry name" value="AdenyloSucc_lyase_C"/>
</dbReference>
<reference evidence="14 15" key="1">
    <citation type="submission" date="2010-12" db="EMBL/GenBank/DDBJ databases">
        <authorList>
            <person name="Muzny D."/>
            <person name="Qin X."/>
            <person name="Deng J."/>
            <person name="Jiang H."/>
            <person name="Liu Y."/>
            <person name="Qu J."/>
            <person name="Song X.-Z."/>
            <person name="Zhang L."/>
            <person name="Thornton R."/>
            <person name="Coyle M."/>
            <person name="Francisco L."/>
            <person name="Jackson L."/>
            <person name="Javaid M."/>
            <person name="Korchina V."/>
            <person name="Kovar C."/>
            <person name="Mata R."/>
            <person name="Mathew T."/>
            <person name="Ngo R."/>
            <person name="Nguyen L."/>
            <person name="Nguyen N."/>
            <person name="Okwuonu G."/>
            <person name="Ongeri F."/>
            <person name="Pham C."/>
            <person name="Simmons D."/>
            <person name="Wilczek-Boney K."/>
            <person name="Hale W."/>
            <person name="Jakkamsetti A."/>
            <person name="Pham P."/>
            <person name="Ruth R."/>
            <person name="San Lucas F."/>
            <person name="Warren J."/>
            <person name="Zhang J."/>
            <person name="Zhao Z."/>
            <person name="Zhou C."/>
            <person name="Zhu D."/>
            <person name="Lee S."/>
            <person name="Bess C."/>
            <person name="Blankenburg K."/>
            <person name="Forbes L."/>
            <person name="Fu Q."/>
            <person name="Gubbala S."/>
            <person name="Hirani K."/>
            <person name="Jayaseelan J.C."/>
            <person name="Lara F."/>
            <person name="Munidasa M."/>
            <person name="Palculict T."/>
            <person name="Patil S."/>
            <person name="Pu L.-L."/>
            <person name="Saada N."/>
            <person name="Tang L."/>
            <person name="Weissenberger G."/>
            <person name="Zhu Y."/>
            <person name="Hemphill L."/>
            <person name="Shang Y."/>
            <person name="Youmans B."/>
            <person name="Ayvaz T."/>
            <person name="Ross M."/>
            <person name="Santibanez J."/>
            <person name="Aqrawi P."/>
            <person name="Gross S."/>
            <person name="Joshi V."/>
            <person name="Fowler G."/>
            <person name="Nazareth L."/>
            <person name="Reid J."/>
            <person name="Worley K."/>
            <person name="Petrosino J."/>
            <person name="Highlander S."/>
            <person name="Gibbs R."/>
        </authorList>
    </citation>
    <scope>NUCLEOTIDE SEQUENCE [LARGE SCALE GENOMIC DNA]</scope>
    <source>
        <strain evidence="14 15">ATCC 700780</strain>
    </source>
</reference>
<dbReference type="GO" id="GO:0006189">
    <property type="term" value="P:'de novo' IMP biosynthetic process"/>
    <property type="evidence" value="ECO:0007669"/>
    <property type="project" value="UniProtKB-UniPathway"/>
</dbReference>
<gene>
    <name evidence="14" type="primary">purB</name>
    <name evidence="14" type="ORF">HMPREF9180_1317</name>
</gene>
<dbReference type="FunFam" id="1.10.40.30:FF:000007">
    <property type="entry name" value="Adenylosuccinate lyase"/>
    <property type="match status" value="1"/>
</dbReference>
<evidence type="ECO:0000256" key="10">
    <source>
        <dbReference type="ARBA" id="ARBA00049115"/>
    </source>
</evidence>
<dbReference type="AlphaFoldDB" id="E8KCW2"/>
<dbReference type="Pfam" id="PF10397">
    <property type="entry name" value="ADSL_C"/>
    <property type="match status" value="1"/>
</dbReference>
<dbReference type="InterPro" id="IPR022761">
    <property type="entry name" value="Fumarate_lyase_N"/>
</dbReference>
<dbReference type="SUPFAM" id="SSF48557">
    <property type="entry name" value="L-aspartase-like"/>
    <property type="match status" value="1"/>
</dbReference>
<protein>
    <recommendedName>
        <fullName evidence="5 11">Adenylosuccinate lyase</fullName>
        <shortName evidence="12">ASL</shortName>
        <ecNumber evidence="4 11">4.3.2.2</ecNumber>
    </recommendedName>
    <alternativeName>
        <fullName evidence="9 12">Adenylosuccinase</fullName>
    </alternativeName>
</protein>
<evidence type="ECO:0000256" key="7">
    <source>
        <dbReference type="ARBA" id="ARBA00023239"/>
    </source>
</evidence>
<evidence type="ECO:0000313" key="14">
    <source>
        <dbReference type="EMBL" id="EFX39860.1"/>
    </source>
</evidence>
<keyword evidence="15" id="KW-1185">Reference proteome</keyword>
<dbReference type="SMART" id="SM00998">
    <property type="entry name" value="ADSL_C"/>
    <property type="match status" value="1"/>
</dbReference>
<keyword evidence="7 12" id="KW-0456">Lyase</keyword>
<comment type="caution">
    <text evidence="14">The sequence shown here is derived from an EMBL/GenBank/DDBJ whole genome shotgun (WGS) entry which is preliminary data.</text>
</comment>
<dbReference type="CDD" id="cd01360">
    <property type="entry name" value="Adenylsuccinate_lyase_1"/>
    <property type="match status" value="1"/>
</dbReference>
<keyword evidence="6 12" id="KW-0658">Purine biosynthesis</keyword>
<dbReference type="InterPro" id="IPR004769">
    <property type="entry name" value="Pur_lyase"/>
</dbReference>
<comment type="pathway">
    <text evidence="2 12">Purine metabolism; AMP biosynthesis via de novo pathway; AMP from IMP: step 2/2.</text>
</comment>
<evidence type="ECO:0000256" key="6">
    <source>
        <dbReference type="ARBA" id="ARBA00022755"/>
    </source>
</evidence>
<dbReference type="PRINTS" id="PR00149">
    <property type="entry name" value="FUMRATELYASE"/>
</dbReference>
<dbReference type="Gene3D" id="1.10.40.30">
    <property type="entry name" value="Fumarase/aspartase (C-terminal domain)"/>
    <property type="match status" value="1"/>
</dbReference>
<dbReference type="PRINTS" id="PR00145">
    <property type="entry name" value="ARGSUCLYASE"/>
</dbReference>
<dbReference type="InterPro" id="IPR024083">
    <property type="entry name" value="Fumarase/histidase_N"/>
</dbReference>
<dbReference type="InterPro" id="IPR008948">
    <property type="entry name" value="L-Aspartase-like"/>
</dbReference>
<dbReference type="PANTHER" id="PTHR43172:SF1">
    <property type="entry name" value="ADENYLOSUCCINATE LYASE"/>
    <property type="match status" value="1"/>
</dbReference>
<evidence type="ECO:0000259" key="13">
    <source>
        <dbReference type="SMART" id="SM00998"/>
    </source>
</evidence>
<dbReference type="Proteomes" id="UP000010304">
    <property type="component" value="Unassembled WGS sequence"/>
</dbReference>
<dbReference type="Gene3D" id="1.20.200.10">
    <property type="entry name" value="Fumarase/aspartase (Central domain)"/>
    <property type="match status" value="1"/>
</dbReference>
<evidence type="ECO:0000256" key="3">
    <source>
        <dbReference type="ARBA" id="ARBA00008273"/>
    </source>
</evidence>
<proteinExistence type="inferred from homology"/>
<dbReference type="EMBL" id="AEVF01000013">
    <property type="protein sequence ID" value="EFX39860.1"/>
    <property type="molecule type" value="Genomic_DNA"/>
</dbReference>
<dbReference type="STRING" id="888746.HMPREF9180_1317"/>
<evidence type="ECO:0000256" key="11">
    <source>
        <dbReference type="NCBIfam" id="TIGR00928"/>
    </source>
</evidence>
<evidence type="ECO:0000256" key="2">
    <source>
        <dbReference type="ARBA" id="ARBA00004734"/>
    </source>
</evidence>
<dbReference type="NCBIfam" id="TIGR00928">
    <property type="entry name" value="purB"/>
    <property type="match status" value="1"/>
</dbReference>
<dbReference type="UniPathway" id="UPA00075">
    <property type="reaction ID" value="UER00336"/>
</dbReference>
<dbReference type="InterPro" id="IPR000362">
    <property type="entry name" value="Fumarate_lyase_fam"/>
</dbReference>
<dbReference type="InterPro" id="IPR020557">
    <property type="entry name" value="Fumarate_lyase_CS"/>
</dbReference>
<dbReference type="FunFam" id="1.10.275.10:FF:000006">
    <property type="entry name" value="Adenylosuccinate lyase"/>
    <property type="match status" value="1"/>
</dbReference>
<dbReference type="GO" id="GO:0070626">
    <property type="term" value="F:(S)-2-(5-amino-1-(5-phospho-D-ribosyl)imidazole-4-carboxamido) succinate lyase (fumarate-forming) activity"/>
    <property type="evidence" value="ECO:0007669"/>
    <property type="project" value="TreeGrafter"/>
</dbReference>
<evidence type="ECO:0000256" key="1">
    <source>
        <dbReference type="ARBA" id="ARBA00004706"/>
    </source>
</evidence>
<dbReference type="PROSITE" id="PS00163">
    <property type="entry name" value="FUMARATE_LYASES"/>
    <property type="match status" value="1"/>
</dbReference>
<dbReference type="Gene3D" id="1.10.275.10">
    <property type="entry name" value="Fumarase/aspartase (N-terminal domain)"/>
    <property type="match status" value="1"/>
</dbReference>
<name>E8KCW2_9STRE</name>
<evidence type="ECO:0000256" key="5">
    <source>
        <dbReference type="ARBA" id="ARBA00017058"/>
    </source>
</evidence>
<accession>E8KCW2</accession>
<dbReference type="HOGENOM" id="CLU_030949_0_1_9"/>
<evidence type="ECO:0000256" key="12">
    <source>
        <dbReference type="RuleBase" id="RU361172"/>
    </source>
</evidence>
<feature type="domain" description="Adenylosuccinate lyase C-terminal" evidence="13">
    <location>
        <begin position="363"/>
        <end position="443"/>
    </location>
</feature>